<sequence>MIIGGLFVAGVVLNQTGAKFTDLDQNDQQVLIEYEKLAQSTKKQGPLWEGYDLTDQPLVFINQGFGKSAYVVNPKQPVSKLWAKEIKMPAKYNTKKVYRISSLTPKMIWTKRTLGNFNTIGEKIKILGQNVYCLQYGSENLQPKYSANHFAPYLAHEAFHYYMQNNWSPSDRFDGELSQNGIKLLKQEYAVLSQIKAQLAHGSHDKLFQLADNYVAIVKQRLVENPDYVQKELTMATIEGTASYVGIQAAQRVGYDYGVMYFDNVKNVDFNEVIPMLEKKGIDRSFLRNRMPYETGALVCELLAKLNVPHWQQKLNQQTIQKQVTLYDVLKDYVATP</sequence>
<organism evidence="1 2">
    <name type="scientific">Ligilactobacillus ceti DSM 22408</name>
    <dbReference type="NCBI Taxonomy" id="1122146"/>
    <lineage>
        <taxon>Bacteria</taxon>
        <taxon>Bacillati</taxon>
        <taxon>Bacillota</taxon>
        <taxon>Bacilli</taxon>
        <taxon>Lactobacillales</taxon>
        <taxon>Lactobacillaceae</taxon>
        <taxon>Ligilactobacillus</taxon>
    </lineage>
</organism>
<dbReference type="EMBL" id="JQBZ01000025">
    <property type="protein sequence ID" value="KRN88598.1"/>
    <property type="molecule type" value="Genomic_DNA"/>
</dbReference>
<comment type="caution">
    <text evidence="1">The sequence shown here is derived from an EMBL/GenBank/DDBJ whole genome shotgun (WGS) entry which is preliminary data.</text>
</comment>
<proteinExistence type="predicted"/>
<dbReference type="PATRIC" id="fig|1122146.4.peg.579"/>
<accession>A0A0R2KLJ7</accession>
<keyword evidence="2" id="KW-1185">Reference proteome</keyword>
<evidence type="ECO:0000313" key="1">
    <source>
        <dbReference type="EMBL" id="KRN88598.1"/>
    </source>
</evidence>
<dbReference type="eggNOG" id="ENOG5032VHQ">
    <property type="taxonomic scope" value="Bacteria"/>
</dbReference>
<reference evidence="1 2" key="1">
    <citation type="journal article" date="2015" name="Genome Announc.">
        <title>Expanding the biotechnology potential of lactobacilli through comparative genomics of 213 strains and associated genera.</title>
        <authorList>
            <person name="Sun Z."/>
            <person name="Harris H.M."/>
            <person name="McCann A."/>
            <person name="Guo C."/>
            <person name="Argimon S."/>
            <person name="Zhang W."/>
            <person name="Yang X."/>
            <person name="Jeffery I.B."/>
            <person name="Cooney J.C."/>
            <person name="Kagawa T.F."/>
            <person name="Liu W."/>
            <person name="Song Y."/>
            <person name="Salvetti E."/>
            <person name="Wrobel A."/>
            <person name="Rasinkangas P."/>
            <person name="Parkhill J."/>
            <person name="Rea M.C."/>
            <person name="O'Sullivan O."/>
            <person name="Ritari J."/>
            <person name="Douillard F.P."/>
            <person name="Paul Ross R."/>
            <person name="Yang R."/>
            <person name="Briner A.E."/>
            <person name="Felis G.E."/>
            <person name="de Vos W.M."/>
            <person name="Barrangou R."/>
            <person name="Klaenhammer T.R."/>
            <person name="Caufield P.W."/>
            <person name="Cui Y."/>
            <person name="Zhang H."/>
            <person name="O'Toole P.W."/>
        </authorList>
    </citation>
    <scope>NUCLEOTIDE SEQUENCE [LARGE SCALE GENOMIC DNA]</scope>
    <source>
        <strain evidence="1 2">DSM 22408</strain>
    </source>
</reference>
<gene>
    <name evidence="1" type="ORF">IV53_GL000563</name>
</gene>
<name>A0A0R2KLJ7_9LACO</name>
<evidence type="ECO:0000313" key="2">
    <source>
        <dbReference type="Proteomes" id="UP000051500"/>
    </source>
</evidence>
<protein>
    <submittedName>
        <fullName evidence="1">Uncharacterized protein</fullName>
    </submittedName>
</protein>
<dbReference type="AlphaFoldDB" id="A0A0R2KLJ7"/>
<dbReference type="Proteomes" id="UP000051500">
    <property type="component" value="Unassembled WGS sequence"/>
</dbReference>